<accession>A0ABU2C6C6</accession>
<proteinExistence type="predicted"/>
<keyword evidence="2" id="KW-1185">Reference proteome</keyword>
<gene>
    <name evidence="1" type="ORF">J2X19_001542</name>
</gene>
<dbReference type="EMBL" id="JAVDXT010000001">
    <property type="protein sequence ID" value="MDR7376884.1"/>
    <property type="molecule type" value="Genomic_DNA"/>
</dbReference>
<evidence type="ECO:0000313" key="1">
    <source>
        <dbReference type="EMBL" id="MDR7376884.1"/>
    </source>
</evidence>
<dbReference type="Proteomes" id="UP001180487">
    <property type="component" value="Unassembled WGS sequence"/>
</dbReference>
<sequence length="105" mass="11772">MSNPPRQPPRYVPTLTEVVQSNVVPVTSATAPLALAQEALEDQIIHRVMQRVDLSLERRLREAVAAMVLQQTQSMVPRLREEIEFVVRQSVSDAVADELATRQTP</sequence>
<comment type="caution">
    <text evidence="1">The sequence shown here is derived from an EMBL/GenBank/DDBJ whole genome shotgun (WGS) entry which is preliminary data.</text>
</comment>
<dbReference type="RefSeq" id="WP_310372152.1">
    <property type="nucleotide sequence ID" value="NZ_JAVDXT010000001.1"/>
</dbReference>
<protein>
    <recommendedName>
        <fullName evidence="3">DUF2486 domain-containing protein</fullName>
    </recommendedName>
</protein>
<reference evidence="1 2" key="1">
    <citation type="submission" date="2023-07" db="EMBL/GenBank/DDBJ databases">
        <title>Sorghum-associated microbial communities from plants grown in Nebraska, USA.</title>
        <authorList>
            <person name="Schachtman D."/>
        </authorList>
    </citation>
    <scope>NUCLEOTIDE SEQUENCE [LARGE SCALE GENOMIC DNA]</scope>
    <source>
        <strain evidence="1 2">BE313</strain>
    </source>
</reference>
<evidence type="ECO:0000313" key="2">
    <source>
        <dbReference type="Proteomes" id="UP001180487"/>
    </source>
</evidence>
<organism evidence="1 2">
    <name type="scientific">Rhodoferax ferrireducens</name>
    <dbReference type="NCBI Taxonomy" id="192843"/>
    <lineage>
        <taxon>Bacteria</taxon>
        <taxon>Pseudomonadati</taxon>
        <taxon>Pseudomonadota</taxon>
        <taxon>Betaproteobacteria</taxon>
        <taxon>Burkholderiales</taxon>
        <taxon>Comamonadaceae</taxon>
        <taxon>Rhodoferax</taxon>
    </lineage>
</organism>
<name>A0ABU2C6C6_9BURK</name>
<evidence type="ECO:0008006" key="3">
    <source>
        <dbReference type="Google" id="ProtNLM"/>
    </source>
</evidence>